<reference evidence="2 3" key="1">
    <citation type="journal article" date="2010" name="Int. J. Syst. Evol. Microbiol.">
        <title>Bacillus horneckiae sp. nov., isolated from a spacecraft-assembly clean room.</title>
        <authorList>
            <person name="Vaishampayan P."/>
            <person name="Probst A."/>
            <person name="Krishnamurthi S."/>
            <person name="Ghosh S."/>
            <person name="Osman S."/>
            <person name="McDowall A."/>
            <person name="Ruckmani A."/>
            <person name="Mayilraj S."/>
            <person name="Venkateswaran K."/>
        </authorList>
    </citation>
    <scope>NUCLEOTIDE SEQUENCE [LARGE SCALE GENOMIC DNA]</scope>
    <source>
        <strain evidence="3">1PO1SC</strain>
    </source>
</reference>
<comment type="caution">
    <text evidence="2">The sequence shown here is derived from an EMBL/GenBank/DDBJ whole genome shotgun (WGS) entry which is preliminary data.</text>
</comment>
<dbReference type="RefSeq" id="WP_101226391.1">
    <property type="nucleotide sequence ID" value="NZ_JARSFA010000043.1"/>
</dbReference>
<keyword evidence="1" id="KW-0812">Transmembrane</keyword>
<organism evidence="2 3">
    <name type="scientific">Cytobacillus horneckiae</name>
    <dbReference type="NCBI Taxonomy" id="549687"/>
    <lineage>
        <taxon>Bacteria</taxon>
        <taxon>Bacillati</taxon>
        <taxon>Bacillota</taxon>
        <taxon>Bacilli</taxon>
        <taxon>Bacillales</taxon>
        <taxon>Bacillaceae</taxon>
        <taxon>Cytobacillus</taxon>
    </lineage>
</organism>
<keyword evidence="1" id="KW-1133">Transmembrane helix</keyword>
<dbReference type="AlphaFoldDB" id="A0A2N0ZBD7"/>
<gene>
    <name evidence="2" type="ORF">CWS20_22030</name>
</gene>
<evidence type="ECO:0000313" key="3">
    <source>
        <dbReference type="Proteomes" id="UP000233343"/>
    </source>
</evidence>
<dbReference type="EMBL" id="PISD01000057">
    <property type="protein sequence ID" value="PKG26826.1"/>
    <property type="molecule type" value="Genomic_DNA"/>
</dbReference>
<accession>A0A2N0ZBD7</accession>
<feature type="transmembrane region" description="Helical" evidence="1">
    <location>
        <begin position="41"/>
        <end position="60"/>
    </location>
</feature>
<evidence type="ECO:0000256" key="1">
    <source>
        <dbReference type="SAM" id="Phobius"/>
    </source>
</evidence>
<dbReference type="Proteomes" id="UP000233343">
    <property type="component" value="Unassembled WGS sequence"/>
</dbReference>
<keyword evidence="3" id="KW-1185">Reference proteome</keyword>
<protein>
    <submittedName>
        <fullName evidence="2">Uncharacterized protein</fullName>
    </submittedName>
</protein>
<keyword evidence="1" id="KW-0472">Membrane</keyword>
<proteinExistence type="predicted"/>
<feature type="transmembrane region" description="Helical" evidence="1">
    <location>
        <begin position="12"/>
        <end position="29"/>
    </location>
</feature>
<name>A0A2N0ZBD7_9BACI</name>
<sequence>MYEIIQEHSWWISLLISASLTIVIGIYPEESKKVIGKFVKLTMKPTSIIILLLVIILFKVN</sequence>
<evidence type="ECO:0000313" key="2">
    <source>
        <dbReference type="EMBL" id="PKG26826.1"/>
    </source>
</evidence>